<dbReference type="AlphaFoldDB" id="A0A7D6CF11"/>
<sequence length="117" mass="13202">MKAEIRHIVSPDVDMDLPDLSCPSDFCALVQMTVGPKGELSGESFDIVVCTPAWIGRRVAEHGPLIGRHYLIVENFQPEAIKHFLYRQIDSLEGSSWLELAAKIGRIGRWEFEDYGE</sequence>
<evidence type="ECO:0000313" key="1">
    <source>
        <dbReference type="EMBL" id="QLJ98528.1"/>
    </source>
</evidence>
<accession>A0A7D6CF11</accession>
<name>A0A7D6CF11_9ACTN</name>
<dbReference type="EMBL" id="CP058905">
    <property type="protein sequence ID" value="QLJ98528.1"/>
    <property type="molecule type" value="Genomic_DNA"/>
</dbReference>
<protein>
    <recommendedName>
        <fullName evidence="2">Immunity protein 8</fullName>
    </recommendedName>
</protein>
<dbReference type="InterPro" id="IPR028964">
    <property type="entry name" value="Imm8"/>
</dbReference>
<organism evidence="1">
    <name type="scientific">Micromonospora carbonacea</name>
    <dbReference type="NCBI Taxonomy" id="47853"/>
    <lineage>
        <taxon>Bacteria</taxon>
        <taxon>Bacillati</taxon>
        <taxon>Actinomycetota</taxon>
        <taxon>Actinomycetes</taxon>
        <taxon>Micromonosporales</taxon>
        <taxon>Micromonosporaceae</taxon>
        <taxon>Micromonospora</taxon>
    </lineage>
</organism>
<reference evidence="1" key="1">
    <citation type="submission" date="2020-08" db="EMBL/GenBank/DDBJ databases">
        <title>A bifunctional nitrone conjugated secondary metabolite targeting the ribosome.</title>
        <authorList>
            <person name="Limbrick E.M."/>
            <person name="Graf M."/>
            <person name="Derewacz D.K."/>
            <person name="Nguyen F."/>
            <person name="Spraggins J.M."/>
            <person name="Wieland M."/>
            <person name="Ynigez-Gutierrez A.E."/>
            <person name="Reisman B.J."/>
            <person name="Zinshteyn B."/>
            <person name="McCulloch K."/>
            <person name="Iverson T.M."/>
            <person name="Green R."/>
            <person name="Wilson D.N."/>
            <person name="Bachmann B.O."/>
        </authorList>
    </citation>
    <scope>NUCLEOTIDE SEQUENCE</scope>
    <source>
        <strain evidence="1">Africana</strain>
    </source>
</reference>
<proteinExistence type="predicted"/>
<dbReference type="Pfam" id="PF15586">
    <property type="entry name" value="Imm8"/>
    <property type="match status" value="1"/>
</dbReference>
<evidence type="ECO:0008006" key="2">
    <source>
        <dbReference type="Google" id="ProtNLM"/>
    </source>
</evidence>
<gene>
    <name evidence="1" type="ORF">HZU44_28410</name>
</gene>